<dbReference type="PANTHER" id="PTHR10272:SF0">
    <property type="entry name" value="PLATELET-ACTIVATING FACTOR ACETYLHYDROLASE"/>
    <property type="match status" value="1"/>
</dbReference>
<feature type="transmembrane region" description="Helical" evidence="4">
    <location>
        <begin position="53"/>
        <end position="73"/>
    </location>
</feature>
<evidence type="ECO:0000256" key="2">
    <source>
        <dbReference type="ARBA" id="ARBA00022963"/>
    </source>
</evidence>
<evidence type="ECO:0000256" key="3">
    <source>
        <dbReference type="ARBA" id="ARBA00023098"/>
    </source>
</evidence>
<keyword evidence="4" id="KW-1133">Transmembrane helix</keyword>
<dbReference type="InterPro" id="IPR029058">
    <property type="entry name" value="AB_hydrolase_fold"/>
</dbReference>
<dbReference type="PATRIC" id="fig|186479.3.peg.5412"/>
<accession>A0A0P9F9S7</accession>
<dbReference type="Pfam" id="PF03403">
    <property type="entry name" value="PAF-AH_p_II"/>
    <property type="match status" value="2"/>
</dbReference>
<keyword evidence="1" id="KW-0378">Hydrolase</keyword>
<dbReference type="GO" id="GO:0016042">
    <property type="term" value="P:lipid catabolic process"/>
    <property type="evidence" value="ECO:0007669"/>
    <property type="project" value="UniProtKB-KW"/>
</dbReference>
<keyword evidence="3" id="KW-0443">Lipid metabolism</keyword>
<feature type="transmembrane region" description="Helical" evidence="4">
    <location>
        <begin position="29"/>
        <end position="47"/>
    </location>
</feature>
<evidence type="ECO:0000256" key="1">
    <source>
        <dbReference type="ARBA" id="ARBA00022801"/>
    </source>
</evidence>
<dbReference type="EMBL" id="LJCR01000264">
    <property type="protein sequence ID" value="KPV53417.1"/>
    <property type="molecule type" value="Genomic_DNA"/>
</dbReference>
<feature type="transmembrane region" description="Helical" evidence="4">
    <location>
        <begin position="6"/>
        <end position="22"/>
    </location>
</feature>
<dbReference type="Gene3D" id="3.40.50.1820">
    <property type="entry name" value="alpha/beta hydrolase"/>
    <property type="match status" value="1"/>
</dbReference>
<dbReference type="GO" id="GO:0003847">
    <property type="term" value="F:1-alkyl-2-acetylglycerophosphocholine esterase activity"/>
    <property type="evidence" value="ECO:0007669"/>
    <property type="project" value="TreeGrafter"/>
</dbReference>
<keyword evidence="6" id="KW-1185">Reference proteome</keyword>
<reference evidence="5 6" key="1">
    <citation type="submission" date="2015-09" db="EMBL/GenBank/DDBJ databases">
        <title>Draft genome sequence of Kouleothrix aurantiaca JCM 19913.</title>
        <authorList>
            <person name="Hemp J."/>
        </authorList>
    </citation>
    <scope>NUCLEOTIDE SEQUENCE [LARGE SCALE GENOMIC DNA]</scope>
    <source>
        <strain evidence="5 6">COM-B</strain>
    </source>
</reference>
<evidence type="ECO:0008006" key="7">
    <source>
        <dbReference type="Google" id="ProtNLM"/>
    </source>
</evidence>
<comment type="caution">
    <text evidence="5">The sequence shown here is derived from an EMBL/GenBank/DDBJ whole genome shotgun (WGS) entry which is preliminary data.</text>
</comment>
<evidence type="ECO:0000256" key="4">
    <source>
        <dbReference type="SAM" id="Phobius"/>
    </source>
</evidence>
<protein>
    <recommendedName>
        <fullName evidence="7">Platelet-activating factor acetylhydrolase plasma/intracellular</fullName>
    </recommendedName>
</protein>
<name>A0A0P9F9S7_9CHLR</name>
<dbReference type="AlphaFoldDB" id="A0A0P9F9S7"/>
<dbReference type="SUPFAM" id="SSF53474">
    <property type="entry name" value="alpha/beta-Hydrolases"/>
    <property type="match status" value="1"/>
</dbReference>
<keyword evidence="4" id="KW-0812">Transmembrane</keyword>
<evidence type="ECO:0000313" key="5">
    <source>
        <dbReference type="EMBL" id="KPV53417.1"/>
    </source>
</evidence>
<proteinExistence type="predicted"/>
<sequence>MRLFEWLFCLSVVPTLVLPFLSQRWRQRGLLIATLLPVLALMLHLAIEGWRTHMIPLYILGALVLVGRMRTMLSRTPAGPRKRDRLVSAASALALVLGATFAGWILPVIALPAPTGPYPVGIVDRELVDHARGRRLMVSVWYPAASGGAPAPLTHYPDQIMLGLANLTGLPALLFQHLRYVPLAASEGVSVHAGTMPFPVLVFSHGMVGLRLQNSSTFQELASWGYVVVAIDHTDAAAVTVFPDGETRFYNLGRFGTPAGAESDASFVTERVFPVWVADQRFVYDTIELWQRTDPLLAGKLDVTQIGSFGHSFGGATALEVCRVDARCRAAVDMDGGLYGDTVTLPAVRPLLLMTSADSNRYPSALAKWKQLMANARTDAYWLELPNSTHLSFTFAQLLSPLLAPAGFDPRSGLHTVDKYLRSFFDRYVRTIPAQPLGPTSGNTDVYWRTK</sequence>
<feature type="transmembrane region" description="Helical" evidence="4">
    <location>
        <begin position="85"/>
        <end position="106"/>
    </location>
</feature>
<keyword evidence="2" id="KW-0442">Lipid degradation</keyword>
<keyword evidence="4" id="KW-0472">Membrane</keyword>
<dbReference type="Proteomes" id="UP000050509">
    <property type="component" value="Unassembled WGS sequence"/>
</dbReference>
<dbReference type="PANTHER" id="PTHR10272">
    <property type="entry name" value="PLATELET-ACTIVATING FACTOR ACETYLHYDROLASE"/>
    <property type="match status" value="1"/>
</dbReference>
<evidence type="ECO:0000313" key="6">
    <source>
        <dbReference type="Proteomes" id="UP000050509"/>
    </source>
</evidence>
<organism evidence="5 6">
    <name type="scientific">Kouleothrix aurantiaca</name>
    <dbReference type="NCBI Taxonomy" id="186479"/>
    <lineage>
        <taxon>Bacteria</taxon>
        <taxon>Bacillati</taxon>
        <taxon>Chloroflexota</taxon>
        <taxon>Chloroflexia</taxon>
        <taxon>Chloroflexales</taxon>
        <taxon>Roseiflexineae</taxon>
        <taxon>Roseiflexaceae</taxon>
        <taxon>Kouleothrix</taxon>
    </lineage>
</organism>
<gene>
    <name evidence="5" type="ORF">SE17_09785</name>
</gene>